<dbReference type="EMBL" id="CP020919">
    <property type="protein sequence ID" value="AWG26575.1"/>
    <property type="molecule type" value="Genomic_DNA"/>
</dbReference>
<proteinExistence type="predicted"/>
<keyword evidence="2" id="KW-1185">Reference proteome</keyword>
<dbReference type="Pfam" id="PF20050">
    <property type="entry name" value="DUF6452"/>
    <property type="match status" value="1"/>
</dbReference>
<sequence length="172" mass="19597">MKKIVIALLLIAIPIIYWSCEKDDICTEDTTPKMVVTFYDNDNPSVPKRFVKLQVVLDGNAYNNPNKLVFTNLDSIGIPLRPNSESTKYHLFLTYVVLNDTIITNDIVEFKYSKEDLFVSRACGYKSNFRLSPDPIVPTDSIGTPLNPWIKNITVINREIINETAAHVKILY</sequence>
<reference evidence="1 2" key="1">
    <citation type="submission" date="2017-04" db="EMBL/GenBank/DDBJ databases">
        <title>Complete genome sequence of Flavobacterium kingsejong AJ004.</title>
        <authorList>
            <person name="Lee P.C."/>
        </authorList>
    </citation>
    <scope>NUCLEOTIDE SEQUENCE [LARGE SCALE GENOMIC DNA]</scope>
    <source>
        <strain evidence="1 2">AJ004</strain>
    </source>
</reference>
<dbReference type="InterPro" id="IPR045607">
    <property type="entry name" value="DUF6452"/>
</dbReference>
<accession>A0A2S1LS32</accession>
<organism evidence="1 2">
    <name type="scientific">Flavobacterium kingsejongi</name>
    <dbReference type="NCBI Taxonomy" id="1678728"/>
    <lineage>
        <taxon>Bacteria</taxon>
        <taxon>Pseudomonadati</taxon>
        <taxon>Bacteroidota</taxon>
        <taxon>Flavobacteriia</taxon>
        <taxon>Flavobacteriales</taxon>
        <taxon>Flavobacteriaceae</taxon>
        <taxon>Flavobacterium</taxon>
    </lineage>
</organism>
<dbReference type="OrthoDB" id="663527at2"/>
<evidence type="ECO:0000313" key="1">
    <source>
        <dbReference type="EMBL" id="AWG26575.1"/>
    </source>
</evidence>
<protein>
    <submittedName>
        <fullName evidence="1">Uncharacterized protein</fullName>
    </submittedName>
</protein>
<gene>
    <name evidence="1" type="ORF">FK004_15755</name>
</gene>
<evidence type="ECO:0000313" key="2">
    <source>
        <dbReference type="Proteomes" id="UP000244677"/>
    </source>
</evidence>
<dbReference type="AlphaFoldDB" id="A0A2S1LS32"/>
<name>A0A2S1LS32_9FLAO</name>
<dbReference type="RefSeq" id="WP_108738089.1">
    <property type="nucleotide sequence ID" value="NZ_CP020919.1"/>
</dbReference>
<dbReference type="Proteomes" id="UP000244677">
    <property type="component" value="Chromosome"/>
</dbReference>
<dbReference type="KEGG" id="fki:FK004_15755"/>